<evidence type="ECO:0000313" key="1">
    <source>
        <dbReference type="EMBL" id="KAK3251363.1"/>
    </source>
</evidence>
<dbReference type="Proteomes" id="UP001190700">
    <property type="component" value="Unassembled WGS sequence"/>
</dbReference>
<dbReference type="AlphaFoldDB" id="A0AAE0F4E2"/>
<accession>A0AAE0F4E2</accession>
<protein>
    <submittedName>
        <fullName evidence="1">Uncharacterized protein</fullName>
    </submittedName>
</protein>
<dbReference type="EMBL" id="LGRX02026093">
    <property type="protein sequence ID" value="KAK3251363.1"/>
    <property type="molecule type" value="Genomic_DNA"/>
</dbReference>
<proteinExistence type="predicted"/>
<sequence>MRNNHVEELILRLVKAGQVGKAVKRLEAAKLANGGDAAEAGAIPSSWDRQEAEGCVPEGVREWLVGAWLVVLLKDDLGANVRPIASRKLVAKNACNAVHRGEVLPAIKRDSPEVWAWPDLCYGDGAYLGFRLGSADGSVICVGKSREGAQQGGGMPLNMAAQTMLTMLEQVQEKHPEVLVLAYLDAILLVGPPVRATAAYATYAEAAAIGLHIQPAKSAAYSPEGGP</sequence>
<comment type="caution">
    <text evidence="1">The sequence shown here is derived from an EMBL/GenBank/DDBJ whole genome shotgun (WGS) entry which is preliminary data.</text>
</comment>
<gene>
    <name evidence="1" type="ORF">CYMTET_39298</name>
</gene>
<keyword evidence="2" id="KW-1185">Reference proteome</keyword>
<organism evidence="1 2">
    <name type="scientific">Cymbomonas tetramitiformis</name>
    <dbReference type="NCBI Taxonomy" id="36881"/>
    <lineage>
        <taxon>Eukaryota</taxon>
        <taxon>Viridiplantae</taxon>
        <taxon>Chlorophyta</taxon>
        <taxon>Pyramimonadophyceae</taxon>
        <taxon>Pyramimonadales</taxon>
        <taxon>Pyramimonadaceae</taxon>
        <taxon>Cymbomonas</taxon>
    </lineage>
</organism>
<reference evidence="1 2" key="1">
    <citation type="journal article" date="2015" name="Genome Biol. Evol.">
        <title>Comparative Genomics of a Bacterivorous Green Alga Reveals Evolutionary Causalities and Consequences of Phago-Mixotrophic Mode of Nutrition.</title>
        <authorList>
            <person name="Burns J.A."/>
            <person name="Paasch A."/>
            <person name="Narechania A."/>
            <person name="Kim E."/>
        </authorList>
    </citation>
    <scope>NUCLEOTIDE SEQUENCE [LARGE SCALE GENOMIC DNA]</scope>
    <source>
        <strain evidence="1 2">PLY_AMNH</strain>
    </source>
</reference>
<name>A0AAE0F4E2_9CHLO</name>
<evidence type="ECO:0000313" key="2">
    <source>
        <dbReference type="Proteomes" id="UP001190700"/>
    </source>
</evidence>